<comment type="caution">
    <text evidence="8">The sequence shown here is derived from an EMBL/GenBank/DDBJ whole genome shotgun (WGS) entry which is preliminary data.</text>
</comment>
<evidence type="ECO:0000256" key="1">
    <source>
        <dbReference type="ARBA" id="ARBA00004123"/>
    </source>
</evidence>
<name>A0AAN7GPQ8_9MYRT</name>
<sequence>MENMVMAFMSSMPIGYRFHPTEEELLGYYLKGKNCGVEEPVCVIPEVDICSWEPDELRQKFLDASVVRSSGCVDADLSAFRYMDPELCSSASKSRVERIRGQPGTDTGRKRGGQGK</sequence>
<accession>A0AAN7GPQ8</accession>
<evidence type="ECO:0000256" key="6">
    <source>
        <dbReference type="SAM" id="MobiDB-lite"/>
    </source>
</evidence>
<dbReference type="GO" id="GO:0005634">
    <property type="term" value="C:nucleus"/>
    <property type="evidence" value="ECO:0007669"/>
    <property type="project" value="UniProtKB-SubCell"/>
</dbReference>
<keyword evidence="2" id="KW-0805">Transcription regulation</keyword>
<evidence type="ECO:0000256" key="4">
    <source>
        <dbReference type="ARBA" id="ARBA00023163"/>
    </source>
</evidence>
<evidence type="ECO:0000313" key="9">
    <source>
        <dbReference type="Proteomes" id="UP001345219"/>
    </source>
</evidence>
<dbReference type="Pfam" id="PF02365">
    <property type="entry name" value="NAM"/>
    <property type="match status" value="1"/>
</dbReference>
<comment type="subcellular location">
    <subcellularLocation>
        <location evidence="1">Nucleus</location>
    </subcellularLocation>
</comment>
<evidence type="ECO:0000256" key="5">
    <source>
        <dbReference type="ARBA" id="ARBA00023242"/>
    </source>
</evidence>
<dbReference type="Gene3D" id="2.170.150.80">
    <property type="entry name" value="NAC domain"/>
    <property type="match status" value="1"/>
</dbReference>
<dbReference type="InterPro" id="IPR003441">
    <property type="entry name" value="NAC-dom"/>
</dbReference>
<feature type="region of interest" description="Disordered" evidence="6">
    <location>
        <begin position="92"/>
        <end position="116"/>
    </location>
</feature>
<feature type="domain" description="NAC" evidence="7">
    <location>
        <begin position="12"/>
        <end position="116"/>
    </location>
</feature>
<evidence type="ECO:0000313" key="8">
    <source>
        <dbReference type="EMBL" id="KAK4741179.1"/>
    </source>
</evidence>
<dbReference type="PROSITE" id="PS51005">
    <property type="entry name" value="NAC"/>
    <property type="match status" value="1"/>
</dbReference>
<evidence type="ECO:0000256" key="3">
    <source>
        <dbReference type="ARBA" id="ARBA00023125"/>
    </source>
</evidence>
<proteinExistence type="predicted"/>
<organism evidence="8 9">
    <name type="scientific">Trapa incisa</name>
    <dbReference type="NCBI Taxonomy" id="236973"/>
    <lineage>
        <taxon>Eukaryota</taxon>
        <taxon>Viridiplantae</taxon>
        <taxon>Streptophyta</taxon>
        <taxon>Embryophyta</taxon>
        <taxon>Tracheophyta</taxon>
        <taxon>Spermatophyta</taxon>
        <taxon>Magnoliopsida</taxon>
        <taxon>eudicotyledons</taxon>
        <taxon>Gunneridae</taxon>
        <taxon>Pentapetalae</taxon>
        <taxon>rosids</taxon>
        <taxon>malvids</taxon>
        <taxon>Myrtales</taxon>
        <taxon>Lythraceae</taxon>
        <taxon>Trapa</taxon>
    </lineage>
</organism>
<gene>
    <name evidence="8" type="ORF">SAY87_024767</name>
</gene>
<keyword evidence="3" id="KW-0238">DNA-binding</keyword>
<dbReference type="SUPFAM" id="SSF101941">
    <property type="entry name" value="NAC domain"/>
    <property type="match status" value="1"/>
</dbReference>
<dbReference type="PANTHER" id="PTHR31989">
    <property type="entry name" value="NAC DOMAIN-CONTAINING PROTEIN 82-RELATED"/>
    <property type="match status" value="1"/>
</dbReference>
<dbReference type="Proteomes" id="UP001345219">
    <property type="component" value="Chromosome 19"/>
</dbReference>
<dbReference type="InterPro" id="IPR036093">
    <property type="entry name" value="NAC_dom_sf"/>
</dbReference>
<dbReference type="AlphaFoldDB" id="A0AAN7GPQ8"/>
<evidence type="ECO:0000256" key="2">
    <source>
        <dbReference type="ARBA" id="ARBA00023015"/>
    </source>
</evidence>
<keyword evidence="4" id="KW-0804">Transcription</keyword>
<keyword evidence="5" id="KW-0539">Nucleus</keyword>
<dbReference type="GO" id="GO:0003677">
    <property type="term" value="F:DNA binding"/>
    <property type="evidence" value="ECO:0007669"/>
    <property type="project" value="UniProtKB-KW"/>
</dbReference>
<dbReference type="GO" id="GO:0006355">
    <property type="term" value="P:regulation of DNA-templated transcription"/>
    <property type="evidence" value="ECO:0007669"/>
    <property type="project" value="InterPro"/>
</dbReference>
<dbReference type="EMBL" id="JAXIOK010000024">
    <property type="protein sequence ID" value="KAK4741179.1"/>
    <property type="molecule type" value="Genomic_DNA"/>
</dbReference>
<keyword evidence="9" id="KW-1185">Reference proteome</keyword>
<protein>
    <recommendedName>
        <fullName evidence="7">NAC domain-containing protein</fullName>
    </recommendedName>
</protein>
<reference evidence="8 9" key="1">
    <citation type="journal article" date="2023" name="Hortic Res">
        <title>Pangenome of water caltrop reveals structural variations and asymmetric subgenome divergence after allopolyploidization.</title>
        <authorList>
            <person name="Zhang X."/>
            <person name="Chen Y."/>
            <person name="Wang L."/>
            <person name="Yuan Y."/>
            <person name="Fang M."/>
            <person name="Shi L."/>
            <person name="Lu R."/>
            <person name="Comes H.P."/>
            <person name="Ma Y."/>
            <person name="Chen Y."/>
            <person name="Huang G."/>
            <person name="Zhou Y."/>
            <person name="Zheng Z."/>
            <person name="Qiu Y."/>
        </authorList>
    </citation>
    <scope>NUCLEOTIDE SEQUENCE [LARGE SCALE GENOMIC DNA]</scope>
    <source>
        <tissue evidence="8">Roots</tissue>
    </source>
</reference>
<evidence type="ECO:0000259" key="7">
    <source>
        <dbReference type="PROSITE" id="PS51005"/>
    </source>
</evidence>